<keyword evidence="5 6" id="KW-0472">Membrane</keyword>
<dbReference type="GO" id="GO:1902201">
    <property type="term" value="P:negative regulation of bacterial-type flagellum-dependent cell motility"/>
    <property type="evidence" value="ECO:0007669"/>
    <property type="project" value="TreeGrafter"/>
</dbReference>
<dbReference type="GO" id="GO:0071555">
    <property type="term" value="P:cell wall organization"/>
    <property type="evidence" value="ECO:0007669"/>
    <property type="project" value="InterPro"/>
</dbReference>
<dbReference type="Pfam" id="PF00990">
    <property type="entry name" value="GGDEF"/>
    <property type="match status" value="1"/>
</dbReference>
<reference evidence="8 9" key="1">
    <citation type="submission" date="2017-06" db="EMBL/GenBank/DDBJ databases">
        <title>the draft geome sequence of Illustriluteabacillus marina B3227.</title>
        <authorList>
            <person name="He R.-H."/>
            <person name="Du Z.-J."/>
        </authorList>
    </citation>
    <scope>NUCLEOTIDE SEQUENCE [LARGE SCALE GENOMIC DNA]</scope>
    <source>
        <strain evidence="8 9">B3227</strain>
    </source>
</reference>
<feature type="transmembrane region" description="Helical" evidence="6">
    <location>
        <begin position="157"/>
        <end position="182"/>
    </location>
</feature>
<evidence type="ECO:0000259" key="7">
    <source>
        <dbReference type="PROSITE" id="PS50887"/>
    </source>
</evidence>
<evidence type="ECO:0000256" key="6">
    <source>
        <dbReference type="SAM" id="Phobius"/>
    </source>
</evidence>
<comment type="caution">
    <text evidence="8">The sequence shown here is derived from an EMBL/GenBank/DDBJ whole genome shotgun (WGS) entry which is preliminary data.</text>
</comment>
<dbReference type="PROSITE" id="PS50887">
    <property type="entry name" value="GGDEF"/>
    <property type="match status" value="1"/>
</dbReference>
<dbReference type="SUPFAM" id="SSF55073">
    <property type="entry name" value="Nucleotide cyclase"/>
    <property type="match status" value="1"/>
</dbReference>
<dbReference type="CDD" id="cd01949">
    <property type="entry name" value="GGDEF"/>
    <property type="match status" value="1"/>
</dbReference>
<dbReference type="GO" id="GO:0005886">
    <property type="term" value="C:plasma membrane"/>
    <property type="evidence" value="ECO:0007669"/>
    <property type="project" value="UniProtKB-SubCell"/>
</dbReference>
<dbReference type="InterPro" id="IPR050469">
    <property type="entry name" value="Diguanylate_Cyclase"/>
</dbReference>
<dbReference type="Gene3D" id="3.30.70.270">
    <property type="match status" value="1"/>
</dbReference>
<dbReference type="InterPro" id="IPR000160">
    <property type="entry name" value="GGDEF_dom"/>
</dbReference>
<protein>
    <submittedName>
        <fullName evidence="8">GGDEF domain-containing protein</fullName>
    </submittedName>
</protein>
<keyword evidence="2" id="KW-1003">Cell membrane</keyword>
<accession>A0A2I0QS56</accession>
<dbReference type="FunFam" id="3.30.70.270:FF:000001">
    <property type="entry name" value="Diguanylate cyclase domain protein"/>
    <property type="match status" value="1"/>
</dbReference>
<evidence type="ECO:0000256" key="4">
    <source>
        <dbReference type="ARBA" id="ARBA00022989"/>
    </source>
</evidence>
<dbReference type="OrthoDB" id="9759607at2"/>
<comment type="subcellular location">
    <subcellularLocation>
        <location evidence="1">Cell membrane</location>
        <topology evidence="1">Multi-pass membrane protein</topology>
    </subcellularLocation>
</comment>
<organism evidence="8 9">
    <name type="scientific">Halalkalibacillus sediminis</name>
    <dbReference type="NCBI Taxonomy" id="2018042"/>
    <lineage>
        <taxon>Bacteria</taxon>
        <taxon>Bacillati</taxon>
        <taxon>Bacillota</taxon>
        <taxon>Bacilli</taxon>
        <taxon>Bacillales</taxon>
        <taxon>Bacillaceae</taxon>
        <taxon>Halalkalibacillus</taxon>
    </lineage>
</organism>
<evidence type="ECO:0000313" key="9">
    <source>
        <dbReference type="Proteomes" id="UP000243524"/>
    </source>
</evidence>
<dbReference type="NCBIfam" id="TIGR00254">
    <property type="entry name" value="GGDEF"/>
    <property type="match status" value="1"/>
</dbReference>
<name>A0A2I0QS56_9BACI</name>
<feature type="domain" description="GGDEF" evidence="7">
    <location>
        <begin position="226"/>
        <end position="360"/>
    </location>
</feature>
<keyword evidence="4 6" id="KW-1133">Transmembrane helix</keyword>
<sequence>MLSDLLVNVSILMTFIFVWHQLFRKSPLKLHSPLWIKLSDGILAGLLGIILMHYSIATNDITILDLRHVPVAIVAFFGGIVPSLIAAGVISIGRYMIDINFSSHVALFMMFFIGLGAGILSKYLTLGVWKKWTVILLYTQLIFSIALYIVSPIYSNVLYAAFLHVICTVVGGMLAFYFTLYIRKSSELFFKYREFSRIDYLTGLYNVRTFYHYYDECLKNARDNEVPCILVMMDIDHFKKINDTHGHKAGDEILKQLADIFKDNLGNEATISRNGGEEFSIIYCGKKIDQVIDITENLRKKVEHHPFKLNKTDHIQLTISIGIAQYDREMNSDDALYQEADNALYRAKEQGRNHTVVAEKIPVS</sequence>
<dbReference type="InterPro" id="IPR029787">
    <property type="entry name" value="Nucleotide_cyclase"/>
</dbReference>
<dbReference type="InterPro" id="IPR011620">
    <property type="entry name" value="Sig_transdc_His_kinase_LytS_TM"/>
</dbReference>
<dbReference type="PANTHER" id="PTHR45138:SF9">
    <property type="entry name" value="DIGUANYLATE CYCLASE DGCM-RELATED"/>
    <property type="match status" value="1"/>
</dbReference>
<feature type="transmembrane region" description="Helical" evidence="6">
    <location>
        <begin position="101"/>
        <end position="120"/>
    </location>
</feature>
<evidence type="ECO:0000256" key="3">
    <source>
        <dbReference type="ARBA" id="ARBA00022692"/>
    </source>
</evidence>
<feature type="transmembrane region" description="Helical" evidence="6">
    <location>
        <begin position="34"/>
        <end position="57"/>
    </location>
</feature>
<keyword evidence="9" id="KW-1185">Reference proteome</keyword>
<dbReference type="SMART" id="SM00267">
    <property type="entry name" value="GGDEF"/>
    <property type="match status" value="1"/>
</dbReference>
<proteinExistence type="predicted"/>
<dbReference type="AlphaFoldDB" id="A0A2I0QS56"/>
<dbReference type="Pfam" id="PF07694">
    <property type="entry name" value="5TM-5TMR_LYT"/>
    <property type="match status" value="1"/>
</dbReference>
<gene>
    <name evidence="8" type="ORF">CEY16_10365</name>
</gene>
<dbReference type="Proteomes" id="UP000243524">
    <property type="component" value="Unassembled WGS sequence"/>
</dbReference>
<dbReference type="GO" id="GO:0000155">
    <property type="term" value="F:phosphorelay sensor kinase activity"/>
    <property type="evidence" value="ECO:0007669"/>
    <property type="project" value="InterPro"/>
</dbReference>
<dbReference type="EMBL" id="PJNH01000003">
    <property type="protein sequence ID" value="PKR77139.1"/>
    <property type="molecule type" value="Genomic_DNA"/>
</dbReference>
<feature type="transmembrane region" description="Helical" evidence="6">
    <location>
        <begin position="132"/>
        <end position="151"/>
    </location>
</feature>
<dbReference type="RefSeq" id="WP_101331942.1">
    <property type="nucleotide sequence ID" value="NZ_PJNH01000003.1"/>
</dbReference>
<feature type="transmembrane region" description="Helical" evidence="6">
    <location>
        <begin position="69"/>
        <end position="95"/>
    </location>
</feature>
<dbReference type="GO" id="GO:0043709">
    <property type="term" value="P:cell adhesion involved in single-species biofilm formation"/>
    <property type="evidence" value="ECO:0007669"/>
    <property type="project" value="TreeGrafter"/>
</dbReference>
<dbReference type="PANTHER" id="PTHR45138">
    <property type="entry name" value="REGULATORY COMPONENTS OF SENSORY TRANSDUCTION SYSTEM"/>
    <property type="match status" value="1"/>
</dbReference>
<dbReference type="InterPro" id="IPR043128">
    <property type="entry name" value="Rev_trsase/Diguanyl_cyclase"/>
</dbReference>
<evidence type="ECO:0000256" key="2">
    <source>
        <dbReference type="ARBA" id="ARBA00022475"/>
    </source>
</evidence>
<evidence type="ECO:0000256" key="5">
    <source>
        <dbReference type="ARBA" id="ARBA00023136"/>
    </source>
</evidence>
<feature type="transmembrane region" description="Helical" evidence="6">
    <location>
        <begin position="5"/>
        <end position="22"/>
    </location>
</feature>
<evidence type="ECO:0000313" key="8">
    <source>
        <dbReference type="EMBL" id="PKR77139.1"/>
    </source>
</evidence>
<evidence type="ECO:0000256" key="1">
    <source>
        <dbReference type="ARBA" id="ARBA00004651"/>
    </source>
</evidence>
<dbReference type="GO" id="GO:0052621">
    <property type="term" value="F:diguanylate cyclase activity"/>
    <property type="evidence" value="ECO:0007669"/>
    <property type="project" value="TreeGrafter"/>
</dbReference>
<keyword evidence="3 6" id="KW-0812">Transmembrane</keyword>